<reference evidence="1" key="1">
    <citation type="journal article" date="2021" name="Proc. Natl. Acad. Sci. U.S.A.">
        <title>A Catalog of Tens of Thousands of Viruses from Human Metagenomes Reveals Hidden Associations with Chronic Diseases.</title>
        <authorList>
            <person name="Tisza M.J."/>
            <person name="Buck C.B."/>
        </authorList>
    </citation>
    <scope>NUCLEOTIDE SEQUENCE</scope>
    <source>
        <strain evidence="1">CtfeV1</strain>
    </source>
</reference>
<dbReference type="EMBL" id="BK014966">
    <property type="protein sequence ID" value="DAD84824.1"/>
    <property type="molecule type" value="Genomic_DNA"/>
</dbReference>
<sequence>MTRWSKLTLFIIQMVIIYHLTGRRRLPFAY</sequence>
<organism evidence="1">
    <name type="scientific">Siphoviridae sp. ctfeV1</name>
    <dbReference type="NCBI Taxonomy" id="2826417"/>
    <lineage>
        <taxon>Viruses</taxon>
        <taxon>Duplodnaviria</taxon>
        <taxon>Heunggongvirae</taxon>
        <taxon>Uroviricota</taxon>
        <taxon>Caudoviricetes</taxon>
    </lineage>
</organism>
<name>A0A8S5MRP3_9CAUD</name>
<protein>
    <submittedName>
        <fullName evidence="1">Uncharacterized protein</fullName>
    </submittedName>
</protein>
<proteinExistence type="predicted"/>
<accession>A0A8S5MRP3</accession>
<evidence type="ECO:0000313" key="1">
    <source>
        <dbReference type="EMBL" id="DAD84824.1"/>
    </source>
</evidence>